<dbReference type="AlphaFoldDB" id="A0A645HRE4"/>
<evidence type="ECO:0000313" key="2">
    <source>
        <dbReference type="EMBL" id="MPN41527.1"/>
    </source>
</evidence>
<evidence type="ECO:0000259" key="1">
    <source>
        <dbReference type="PROSITE" id="PS51178"/>
    </source>
</evidence>
<feature type="domain" description="PASTA" evidence="1">
    <location>
        <begin position="9"/>
        <end position="73"/>
    </location>
</feature>
<dbReference type="Gene3D" id="3.30.10.20">
    <property type="match status" value="1"/>
</dbReference>
<gene>
    <name evidence="2" type="ORF">SDC9_189079</name>
</gene>
<sequence>MLYTDASIADQVVTVPDLSGRDVTAVQKTLTALGLNLRKDGNPDLASAVATTQDIAAGTEVPVGSVVTVSFHDPNIPAD</sequence>
<comment type="caution">
    <text evidence="2">The sequence shown here is derived from an EMBL/GenBank/DDBJ whole genome shotgun (WGS) entry which is preliminary data.</text>
</comment>
<dbReference type="SMART" id="SM00740">
    <property type="entry name" value="PASTA"/>
    <property type="match status" value="1"/>
</dbReference>
<dbReference type="PROSITE" id="PS51178">
    <property type="entry name" value="PASTA"/>
    <property type="match status" value="1"/>
</dbReference>
<protein>
    <recommendedName>
        <fullName evidence="1">PASTA domain-containing protein</fullName>
    </recommendedName>
</protein>
<name>A0A645HRE4_9ZZZZ</name>
<dbReference type="SUPFAM" id="SSF54184">
    <property type="entry name" value="Penicillin-binding protein 2x (pbp-2x), c-terminal domain"/>
    <property type="match status" value="1"/>
</dbReference>
<accession>A0A645HRE4</accession>
<organism evidence="2">
    <name type="scientific">bioreactor metagenome</name>
    <dbReference type="NCBI Taxonomy" id="1076179"/>
    <lineage>
        <taxon>unclassified sequences</taxon>
        <taxon>metagenomes</taxon>
        <taxon>ecological metagenomes</taxon>
    </lineage>
</organism>
<dbReference type="Pfam" id="PF03793">
    <property type="entry name" value="PASTA"/>
    <property type="match status" value="1"/>
</dbReference>
<dbReference type="EMBL" id="VSSQ01098638">
    <property type="protein sequence ID" value="MPN41527.1"/>
    <property type="molecule type" value="Genomic_DNA"/>
</dbReference>
<reference evidence="2" key="1">
    <citation type="submission" date="2019-08" db="EMBL/GenBank/DDBJ databases">
        <authorList>
            <person name="Kucharzyk K."/>
            <person name="Murdoch R.W."/>
            <person name="Higgins S."/>
            <person name="Loffler F."/>
        </authorList>
    </citation>
    <scope>NUCLEOTIDE SEQUENCE</scope>
</reference>
<proteinExistence type="predicted"/>
<dbReference type="InterPro" id="IPR005543">
    <property type="entry name" value="PASTA_dom"/>
</dbReference>